<comment type="subcellular location">
    <subcellularLocation>
        <location evidence="3">Cytoplasm</location>
        <location evidence="3">Cytoskeleton</location>
    </subcellularLocation>
</comment>
<keyword evidence="3" id="KW-0206">Cytoskeleton</keyword>
<dbReference type="Proteomes" id="UP000053257">
    <property type="component" value="Unassembled WGS sequence"/>
</dbReference>
<keyword evidence="2 3" id="KW-0143">Chaperone</keyword>
<dbReference type="GO" id="GO:0048487">
    <property type="term" value="F:beta-tubulin binding"/>
    <property type="evidence" value="ECO:0007669"/>
    <property type="project" value="InterPro"/>
</dbReference>
<evidence type="ECO:0000256" key="1">
    <source>
        <dbReference type="ARBA" id="ARBA00006806"/>
    </source>
</evidence>
<dbReference type="EMBL" id="KN840444">
    <property type="protein sequence ID" value="KIP11705.1"/>
    <property type="molecule type" value="Genomic_DNA"/>
</dbReference>
<dbReference type="STRING" id="745531.A0A0C3SF97"/>
<evidence type="ECO:0000313" key="5">
    <source>
        <dbReference type="EMBL" id="KIP11705.1"/>
    </source>
</evidence>
<dbReference type="PANTHER" id="PTHR21500:SF0">
    <property type="entry name" value="TUBULIN-SPECIFIC CHAPERONE A"/>
    <property type="match status" value="1"/>
</dbReference>
<dbReference type="GO" id="GO:0007023">
    <property type="term" value="P:post-chaperonin tubulin folding pathway"/>
    <property type="evidence" value="ECO:0007669"/>
    <property type="project" value="UniProtKB-UniRule"/>
</dbReference>
<accession>A0A0C3SF97</accession>
<proteinExistence type="inferred from homology"/>
<organism evidence="5 6">
    <name type="scientific">Phlebiopsis gigantea (strain 11061_1 CR5-6)</name>
    <name type="common">White-rot fungus</name>
    <name type="synonym">Peniophora gigantea</name>
    <dbReference type="NCBI Taxonomy" id="745531"/>
    <lineage>
        <taxon>Eukaryota</taxon>
        <taxon>Fungi</taxon>
        <taxon>Dikarya</taxon>
        <taxon>Basidiomycota</taxon>
        <taxon>Agaricomycotina</taxon>
        <taxon>Agaricomycetes</taxon>
        <taxon>Polyporales</taxon>
        <taxon>Phanerochaetaceae</taxon>
        <taxon>Phlebiopsis</taxon>
    </lineage>
</organism>
<sequence length="256" mass="28094">MSDTAAIQRQLRIKTGVAKRLFKEHRSYILEAEQQKIKLDKFVADGAEDWDIKNAKRMLEESHKMVADTANRLGNAVQDLRQLTVRGVSCGFPRALGILTGLRAAFCGEGAESGWRRRDLEGQGGAGRNQHIVTSHARTNTLPSRTSRDFADIHRLTHTRTTCIRNYGREPPSALSRSLVSFNLVNASRMPDHASRSTRSSCSPRPPSSTEASVAVGRPTPRDGGTKPGAGALIADGAIRDWRMCARDDLMAMCTP</sequence>
<dbReference type="GO" id="GO:0005829">
    <property type="term" value="C:cytosol"/>
    <property type="evidence" value="ECO:0007669"/>
    <property type="project" value="TreeGrafter"/>
</dbReference>
<feature type="compositionally biased region" description="Polar residues" evidence="4">
    <location>
        <begin position="131"/>
        <end position="145"/>
    </location>
</feature>
<dbReference type="Gene3D" id="1.20.58.90">
    <property type="match status" value="1"/>
</dbReference>
<protein>
    <recommendedName>
        <fullName evidence="3">Tubulin-specific chaperone A</fullName>
    </recommendedName>
</protein>
<dbReference type="OrthoDB" id="296187at2759"/>
<dbReference type="GO" id="GO:0007021">
    <property type="term" value="P:tubulin complex assembly"/>
    <property type="evidence" value="ECO:0007669"/>
    <property type="project" value="UniProtKB-UniRule"/>
</dbReference>
<feature type="region of interest" description="Disordered" evidence="4">
    <location>
        <begin position="190"/>
        <end position="232"/>
    </location>
</feature>
<evidence type="ECO:0000256" key="4">
    <source>
        <dbReference type="SAM" id="MobiDB-lite"/>
    </source>
</evidence>
<dbReference type="AlphaFoldDB" id="A0A0C3SF97"/>
<evidence type="ECO:0000313" key="6">
    <source>
        <dbReference type="Proteomes" id="UP000053257"/>
    </source>
</evidence>
<comment type="subunit">
    <text evidence="3">Supercomplex made of cofactors A to E. Cofactors A and D function by capturing and stabilizing tubulin in a quasi-native conformation. Cofactor E binds to the cofactor D-tubulin complex; interaction with cofactor C then causes the release of tubulin polypeptides that are committed to the native state.</text>
</comment>
<dbReference type="HOGENOM" id="CLU_1086286_0_0_1"/>
<comment type="similarity">
    <text evidence="1 3">Belongs to the TBCA family.</text>
</comment>
<dbReference type="SUPFAM" id="SSF46988">
    <property type="entry name" value="Tubulin chaperone cofactor A"/>
    <property type="match status" value="1"/>
</dbReference>
<gene>
    <name evidence="5" type="ORF">PHLGIDRAFT_437851</name>
</gene>
<dbReference type="InterPro" id="IPR036126">
    <property type="entry name" value="TBCA_sf"/>
</dbReference>
<dbReference type="Pfam" id="PF02970">
    <property type="entry name" value="TBCA"/>
    <property type="match status" value="1"/>
</dbReference>
<keyword evidence="3" id="KW-0963">Cytoplasm</keyword>
<dbReference type="GO" id="GO:0005874">
    <property type="term" value="C:microtubule"/>
    <property type="evidence" value="ECO:0007669"/>
    <property type="project" value="UniProtKB-KW"/>
</dbReference>
<keyword evidence="6" id="KW-1185">Reference proteome</keyword>
<dbReference type="InterPro" id="IPR004226">
    <property type="entry name" value="TBCA"/>
</dbReference>
<evidence type="ECO:0000256" key="2">
    <source>
        <dbReference type="ARBA" id="ARBA00023186"/>
    </source>
</evidence>
<evidence type="ECO:0000256" key="3">
    <source>
        <dbReference type="RuleBase" id="RU364030"/>
    </source>
</evidence>
<name>A0A0C3SF97_PHLG1</name>
<keyword evidence="3" id="KW-0493">Microtubule</keyword>
<feature type="region of interest" description="Disordered" evidence="4">
    <location>
        <begin position="118"/>
        <end position="148"/>
    </location>
</feature>
<dbReference type="PANTHER" id="PTHR21500">
    <property type="entry name" value="TUBULIN-SPECIFIC CHAPERONE A"/>
    <property type="match status" value="1"/>
</dbReference>
<reference evidence="5 6" key="1">
    <citation type="journal article" date="2014" name="PLoS Genet.">
        <title>Analysis of the Phlebiopsis gigantea genome, transcriptome and secretome provides insight into its pioneer colonization strategies of wood.</title>
        <authorList>
            <person name="Hori C."/>
            <person name="Ishida T."/>
            <person name="Igarashi K."/>
            <person name="Samejima M."/>
            <person name="Suzuki H."/>
            <person name="Master E."/>
            <person name="Ferreira P."/>
            <person name="Ruiz-Duenas F.J."/>
            <person name="Held B."/>
            <person name="Canessa P."/>
            <person name="Larrondo L.F."/>
            <person name="Schmoll M."/>
            <person name="Druzhinina I.S."/>
            <person name="Kubicek C.P."/>
            <person name="Gaskell J.A."/>
            <person name="Kersten P."/>
            <person name="St John F."/>
            <person name="Glasner J."/>
            <person name="Sabat G."/>
            <person name="Splinter BonDurant S."/>
            <person name="Syed K."/>
            <person name="Yadav J."/>
            <person name="Mgbeahuruike A.C."/>
            <person name="Kovalchuk A."/>
            <person name="Asiegbu F.O."/>
            <person name="Lackner G."/>
            <person name="Hoffmeister D."/>
            <person name="Rencoret J."/>
            <person name="Gutierrez A."/>
            <person name="Sun H."/>
            <person name="Lindquist E."/>
            <person name="Barry K."/>
            <person name="Riley R."/>
            <person name="Grigoriev I.V."/>
            <person name="Henrissat B."/>
            <person name="Kues U."/>
            <person name="Berka R.M."/>
            <person name="Martinez A.T."/>
            <person name="Covert S.F."/>
            <person name="Blanchette R.A."/>
            <person name="Cullen D."/>
        </authorList>
    </citation>
    <scope>NUCLEOTIDE SEQUENCE [LARGE SCALE GENOMIC DNA]</scope>
    <source>
        <strain evidence="5 6">11061_1 CR5-6</strain>
    </source>
</reference>